<accession>A0A6M4H2X1</accession>
<dbReference type="InParanoid" id="A0A6M4H2X1"/>
<keyword evidence="1" id="KW-0732">Signal</keyword>
<dbReference type="Proteomes" id="UP000503096">
    <property type="component" value="Chromosome"/>
</dbReference>
<evidence type="ECO:0008006" key="4">
    <source>
        <dbReference type="Google" id="ProtNLM"/>
    </source>
</evidence>
<name>A0A6M4H2X1_9PROT</name>
<dbReference type="EMBL" id="CP053073">
    <property type="protein sequence ID" value="QJR13790.1"/>
    <property type="molecule type" value="Genomic_DNA"/>
</dbReference>
<proteinExistence type="predicted"/>
<keyword evidence="3" id="KW-1185">Reference proteome</keyword>
<feature type="chain" id="PRO_5026869680" description="UrcA family protein" evidence="1">
    <location>
        <begin position="27"/>
        <end position="100"/>
    </location>
</feature>
<evidence type="ECO:0000313" key="3">
    <source>
        <dbReference type="Proteomes" id="UP000503096"/>
    </source>
</evidence>
<feature type="signal peptide" evidence="1">
    <location>
        <begin position="1"/>
        <end position="26"/>
    </location>
</feature>
<dbReference type="KEGG" id="upl:DSM104440_00580"/>
<evidence type="ECO:0000313" key="2">
    <source>
        <dbReference type="EMBL" id="QJR13790.1"/>
    </source>
</evidence>
<gene>
    <name evidence="2" type="ORF">DSM104440_00580</name>
</gene>
<organism evidence="2 3">
    <name type="scientific">Usitatibacter palustris</name>
    <dbReference type="NCBI Taxonomy" id="2732487"/>
    <lineage>
        <taxon>Bacteria</taxon>
        <taxon>Pseudomonadati</taxon>
        <taxon>Pseudomonadota</taxon>
        <taxon>Betaproteobacteria</taxon>
        <taxon>Nitrosomonadales</taxon>
        <taxon>Usitatibacteraceae</taxon>
        <taxon>Usitatibacter</taxon>
    </lineage>
</organism>
<sequence length="100" mass="10899">MNLRAPAYFVVLLALSLGVAITSAFAQPGEPTATRVVYAAQDRYATALREAQVAFDQALVECRTTRSFEVLRCEAEAREKHRNAVGLAKARLADAYPSRG</sequence>
<dbReference type="AlphaFoldDB" id="A0A6M4H2X1"/>
<reference evidence="2 3" key="1">
    <citation type="submission" date="2020-04" db="EMBL/GenBank/DDBJ databases">
        <title>Usitatibacter rugosus gen. nov., sp. nov. and Usitatibacter palustris sp. nov., novel members of Usitatibacteraceae fam. nov. within the order Nitrosomonadales isolated from soil.</title>
        <authorList>
            <person name="Huber K.J."/>
            <person name="Neumann-Schaal M."/>
            <person name="Geppert A."/>
            <person name="Luckner M."/>
            <person name="Wanner G."/>
            <person name="Overmann J."/>
        </authorList>
    </citation>
    <scope>NUCLEOTIDE SEQUENCE [LARGE SCALE GENOMIC DNA]</scope>
    <source>
        <strain evidence="2 3">Swamp67</strain>
    </source>
</reference>
<protein>
    <recommendedName>
        <fullName evidence="4">UrcA family protein</fullName>
    </recommendedName>
</protein>
<dbReference type="RefSeq" id="WP_171160530.1">
    <property type="nucleotide sequence ID" value="NZ_CP053073.1"/>
</dbReference>
<evidence type="ECO:0000256" key="1">
    <source>
        <dbReference type="SAM" id="SignalP"/>
    </source>
</evidence>